<dbReference type="GO" id="GO:0003677">
    <property type="term" value="F:DNA binding"/>
    <property type="evidence" value="ECO:0007669"/>
    <property type="project" value="UniProtKB-KW"/>
</dbReference>
<evidence type="ECO:0000256" key="3">
    <source>
        <dbReference type="ARBA" id="ARBA00023163"/>
    </source>
</evidence>
<dbReference type="Proteomes" id="UP001230005">
    <property type="component" value="Unassembled WGS sequence"/>
</dbReference>
<reference evidence="6 7" key="1">
    <citation type="submission" date="2023-07" db="EMBL/GenBank/DDBJ databases">
        <title>Genomic Encyclopedia of Type Strains, Phase IV (KMG-IV): sequencing the most valuable type-strain genomes for metagenomic binning, comparative biology and taxonomic classification.</title>
        <authorList>
            <person name="Goeker M."/>
        </authorList>
    </citation>
    <scope>NUCLEOTIDE SEQUENCE [LARGE SCALE GENOMIC DNA]</scope>
    <source>
        <strain evidence="6 7">DSM 9768</strain>
    </source>
</reference>
<evidence type="ECO:0000256" key="4">
    <source>
        <dbReference type="PROSITE-ProRule" id="PRU01091"/>
    </source>
</evidence>
<feature type="DNA-binding region" description="OmpR/PhoB-type" evidence="4">
    <location>
        <begin position="1"/>
        <end position="30"/>
    </location>
</feature>
<evidence type="ECO:0000256" key="2">
    <source>
        <dbReference type="ARBA" id="ARBA00023125"/>
    </source>
</evidence>
<evidence type="ECO:0000313" key="6">
    <source>
        <dbReference type="EMBL" id="MDQ0256104.1"/>
    </source>
</evidence>
<dbReference type="SUPFAM" id="SSF46894">
    <property type="entry name" value="C-terminal effector domain of the bipartite response regulators"/>
    <property type="match status" value="1"/>
</dbReference>
<feature type="domain" description="OmpR/PhoB-type" evidence="5">
    <location>
        <begin position="1"/>
        <end position="30"/>
    </location>
</feature>
<sequence length="32" mass="3734">MKNIREKLKAVNYENIIIETVWGIGYKVPEQG</sequence>
<proteinExistence type="predicted"/>
<dbReference type="PROSITE" id="PS51755">
    <property type="entry name" value="OMPR_PHOB"/>
    <property type="match status" value="1"/>
</dbReference>
<accession>A0ABT9ZZ29</accession>
<dbReference type="EMBL" id="JAUSUG010000014">
    <property type="protein sequence ID" value="MDQ0256104.1"/>
    <property type="molecule type" value="Genomic_DNA"/>
</dbReference>
<evidence type="ECO:0000259" key="5">
    <source>
        <dbReference type="PROSITE" id="PS51755"/>
    </source>
</evidence>
<keyword evidence="1" id="KW-0805">Transcription regulation</keyword>
<evidence type="ECO:0000256" key="1">
    <source>
        <dbReference type="ARBA" id="ARBA00023015"/>
    </source>
</evidence>
<keyword evidence="3" id="KW-0804">Transcription</keyword>
<comment type="caution">
    <text evidence="6">The sequence shown here is derived from an EMBL/GenBank/DDBJ whole genome shotgun (WGS) entry which is preliminary data.</text>
</comment>
<organism evidence="6 7">
    <name type="scientific">Evansella vedderi</name>
    <dbReference type="NCBI Taxonomy" id="38282"/>
    <lineage>
        <taxon>Bacteria</taxon>
        <taxon>Bacillati</taxon>
        <taxon>Bacillota</taxon>
        <taxon>Bacilli</taxon>
        <taxon>Bacillales</taxon>
        <taxon>Bacillaceae</taxon>
        <taxon>Evansella</taxon>
    </lineage>
</organism>
<name>A0ABT9ZZ29_9BACI</name>
<keyword evidence="7" id="KW-1185">Reference proteome</keyword>
<dbReference type="InterPro" id="IPR001867">
    <property type="entry name" value="OmpR/PhoB-type_DNA-bd"/>
</dbReference>
<keyword evidence="2 4" id="KW-0238">DNA-binding</keyword>
<gene>
    <name evidence="6" type="ORF">J2S74_003503</name>
</gene>
<dbReference type="InterPro" id="IPR016032">
    <property type="entry name" value="Sig_transdc_resp-reg_C-effctor"/>
</dbReference>
<protein>
    <submittedName>
        <fullName evidence="6">DNA-binding response OmpR family regulator</fullName>
    </submittedName>
</protein>
<evidence type="ECO:0000313" key="7">
    <source>
        <dbReference type="Proteomes" id="UP001230005"/>
    </source>
</evidence>
<dbReference type="RefSeq" id="WP_370876026.1">
    <property type="nucleotide sequence ID" value="NZ_JAUSUG010000014.1"/>
</dbReference>